<organism evidence="2 3">
    <name type="scientific">Puccinia coronata f. sp. avenae</name>
    <dbReference type="NCBI Taxonomy" id="200324"/>
    <lineage>
        <taxon>Eukaryota</taxon>
        <taxon>Fungi</taxon>
        <taxon>Dikarya</taxon>
        <taxon>Basidiomycota</taxon>
        <taxon>Pucciniomycotina</taxon>
        <taxon>Pucciniomycetes</taxon>
        <taxon>Pucciniales</taxon>
        <taxon>Pucciniaceae</taxon>
        <taxon>Puccinia</taxon>
    </lineage>
</organism>
<comment type="caution">
    <text evidence="2">The sequence shown here is derived from an EMBL/GenBank/DDBJ whole genome shotgun (WGS) entry which is preliminary data.</text>
</comment>
<keyword evidence="1" id="KW-0732">Signal</keyword>
<gene>
    <name evidence="2" type="ORF">PCANC_07897</name>
</gene>
<evidence type="ECO:0000313" key="2">
    <source>
        <dbReference type="EMBL" id="PLW42721.1"/>
    </source>
</evidence>
<evidence type="ECO:0008006" key="4">
    <source>
        <dbReference type="Google" id="ProtNLM"/>
    </source>
</evidence>
<name>A0A2N5UY99_9BASI</name>
<dbReference type="EMBL" id="PGCJ01000155">
    <property type="protein sequence ID" value="PLW42721.1"/>
    <property type="molecule type" value="Genomic_DNA"/>
</dbReference>
<sequence>MKITGFTIIITLFGVLSSITATKTRIAAVNWVDQEPSILRGHPMSKQEFSPANGGTINIGKANSDHHLTVIQDKNKEQIQITTRANQQQTYILAQPAESGRRWFHSTIDQGNVGQSFKIDCNLGLSVYLIVDDRTPLSAGLSQF</sequence>
<reference evidence="2 3" key="1">
    <citation type="submission" date="2017-11" db="EMBL/GenBank/DDBJ databases">
        <title>De novo assembly and phasing of dikaryotic genomes from two isolates of Puccinia coronata f. sp. avenae, the causal agent of oat crown rust.</title>
        <authorList>
            <person name="Miller M.E."/>
            <person name="Zhang Y."/>
            <person name="Omidvar V."/>
            <person name="Sperschneider J."/>
            <person name="Schwessinger B."/>
            <person name="Raley C."/>
            <person name="Palmer J.M."/>
            <person name="Garnica D."/>
            <person name="Upadhyaya N."/>
            <person name="Rathjen J."/>
            <person name="Taylor J.M."/>
            <person name="Park R.F."/>
            <person name="Dodds P.N."/>
            <person name="Hirsch C.D."/>
            <person name="Kianian S.F."/>
            <person name="Figueroa M."/>
        </authorList>
    </citation>
    <scope>NUCLEOTIDE SEQUENCE [LARGE SCALE GENOMIC DNA]</scope>
    <source>
        <strain evidence="2">12NC29</strain>
    </source>
</reference>
<dbReference type="Proteomes" id="UP000235388">
    <property type="component" value="Unassembled WGS sequence"/>
</dbReference>
<protein>
    <recommendedName>
        <fullName evidence="4">Ricin B lectin domain-containing protein</fullName>
    </recommendedName>
</protein>
<evidence type="ECO:0000313" key="3">
    <source>
        <dbReference type="Proteomes" id="UP000235388"/>
    </source>
</evidence>
<accession>A0A2N5UY99</accession>
<feature type="chain" id="PRO_5014801556" description="Ricin B lectin domain-containing protein" evidence="1">
    <location>
        <begin position="22"/>
        <end position="144"/>
    </location>
</feature>
<keyword evidence="3" id="KW-1185">Reference proteome</keyword>
<proteinExistence type="predicted"/>
<evidence type="ECO:0000256" key="1">
    <source>
        <dbReference type="SAM" id="SignalP"/>
    </source>
</evidence>
<feature type="signal peptide" evidence="1">
    <location>
        <begin position="1"/>
        <end position="21"/>
    </location>
</feature>
<dbReference type="AlphaFoldDB" id="A0A2N5UY99"/>